<feature type="transmembrane region" description="Helical" evidence="2">
    <location>
        <begin position="201"/>
        <end position="224"/>
    </location>
</feature>
<dbReference type="AlphaFoldDB" id="A0A7M7G8W3"/>
<dbReference type="Proteomes" id="UP000002358">
    <property type="component" value="Chromosome 1"/>
</dbReference>
<evidence type="ECO:0000313" key="4">
    <source>
        <dbReference type="Proteomes" id="UP000002358"/>
    </source>
</evidence>
<feature type="transmembrane region" description="Helical" evidence="2">
    <location>
        <begin position="161"/>
        <end position="181"/>
    </location>
</feature>
<dbReference type="OMA" id="ERCFVEQ"/>
<evidence type="ECO:0000256" key="1">
    <source>
        <dbReference type="SAM" id="MobiDB-lite"/>
    </source>
</evidence>
<organism evidence="3 4">
    <name type="scientific">Nasonia vitripennis</name>
    <name type="common">Parasitic wasp</name>
    <dbReference type="NCBI Taxonomy" id="7425"/>
    <lineage>
        <taxon>Eukaryota</taxon>
        <taxon>Metazoa</taxon>
        <taxon>Ecdysozoa</taxon>
        <taxon>Arthropoda</taxon>
        <taxon>Hexapoda</taxon>
        <taxon>Insecta</taxon>
        <taxon>Pterygota</taxon>
        <taxon>Neoptera</taxon>
        <taxon>Endopterygota</taxon>
        <taxon>Hymenoptera</taxon>
        <taxon>Apocrita</taxon>
        <taxon>Proctotrupomorpha</taxon>
        <taxon>Chalcidoidea</taxon>
        <taxon>Pteromalidae</taxon>
        <taxon>Pteromalinae</taxon>
        <taxon>Nasonia</taxon>
    </lineage>
</organism>
<accession>A0A7M7G8W3</accession>
<dbReference type="KEGG" id="nvi:100123831"/>
<dbReference type="OrthoDB" id="6362496at2759"/>
<name>A0A7M7G8W3_NASVI</name>
<dbReference type="EnsemblMetazoa" id="XM_001607527">
    <property type="protein sequence ID" value="XP_001607577"/>
    <property type="gene ID" value="LOC100123831"/>
</dbReference>
<keyword evidence="2" id="KW-0812">Transmembrane</keyword>
<feature type="region of interest" description="Disordered" evidence="1">
    <location>
        <begin position="256"/>
        <end position="276"/>
    </location>
</feature>
<evidence type="ECO:0000313" key="3">
    <source>
        <dbReference type="EnsemblMetazoa" id="XP_001607577"/>
    </source>
</evidence>
<proteinExistence type="predicted"/>
<keyword evidence="2" id="KW-0472">Membrane</keyword>
<keyword evidence="4" id="KW-1185">Reference proteome</keyword>
<evidence type="ECO:0000256" key="2">
    <source>
        <dbReference type="SAM" id="Phobius"/>
    </source>
</evidence>
<keyword evidence="2" id="KW-1133">Transmembrane helix</keyword>
<protein>
    <submittedName>
        <fullName evidence="3">Uncharacterized protein</fullName>
    </submittedName>
</protein>
<dbReference type="InParanoid" id="A0A7M7G8W3"/>
<reference evidence="3" key="1">
    <citation type="submission" date="2021-01" db="UniProtKB">
        <authorList>
            <consortium name="EnsemblMetazoa"/>
        </authorList>
    </citation>
    <scope>IDENTIFICATION</scope>
</reference>
<gene>
    <name evidence="3" type="primary">100123831</name>
</gene>
<sequence>MDSFSSRDSPLRAIKADILKFIQNKVFLGRYTERRYVESLQAYRDIIMIESSEDIVQNLMRTKKTLEAYANNKWIGITNDPQNPESDDCLLWVQLNNVPIGKHWFQMSAIRFEGREIILEVQHIQPFRSPDKSFNSDDPNFPVLDFKEIFTYSNICEAIKFSAIVMMALFTFAVEALRYLGEYSIKLSHVLVNLVHVSTPIWLGVFEFLAKCVGGFYWLIYVMFRGGPNTPAVPSALMSNHRPYGQGPRPLEYKSRFSNSRPSYSPNSQYMNRYQR</sequence>